<dbReference type="PANTHER" id="PTHR46466:SF1">
    <property type="entry name" value="GLYOXALASE DOMAIN-CONTAINING PROTEIN 4"/>
    <property type="match status" value="1"/>
</dbReference>
<dbReference type="CDD" id="cd16357">
    <property type="entry name" value="GLOD4_C"/>
    <property type="match status" value="1"/>
</dbReference>
<dbReference type="OMA" id="CDAECNG"/>
<reference evidence="4 5" key="1">
    <citation type="journal article" date="2008" name="Nature">
        <title>The genome of the choanoflagellate Monosiga brevicollis and the origin of metazoans.</title>
        <authorList>
            <consortium name="JGI Sequencing"/>
            <person name="King N."/>
            <person name="Westbrook M.J."/>
            <person name="Young S.L."/>
            <person name="Kuo A."/>
            <person name="Abedin M."/>
            <person name="Chapman J."/>
            <person name="Fairclough S."/>
            <person name="Hellsten U."/>
            <person name="Isogai Y."/>
            <person name="Letunic I."/>
            <person name="Marr M."/>
            <person name="Pincus D."/>
            <person name="Putnam N."/>
            <person name="Rokas A."/>
            <person name="Wright K.J."/>
            <person name="Zuzow R."/>
            <person name="Dirks W."/>
            <person name="Good M."/>
            <person name="Goodstein D."/>
            <person name="Lemons D."/>
            <person name="Li W."/>
            <person name="Lyons J.B."/>
            <person name="Morris A."/>
            <person name="Nichols S."/>
            <person name="Richter D.J."/>
            <person name="Salamov A."/>
            <person name="Bork P."/>
            <person name="Lim W.A."/>
            <person name="Manning G."/>
            <person name="Miller W.T."/>
            <person name="McGinnis W."/>
            <person name="Shapiro H."/>
            <person name="Tjian R."/>
            <person name="Grigoriev I.V."/>
            <person name="Rokhsar D."/>
        </authorList>
    </citation>
    <scope>NUCLEOTIDE SEQUENCE [LARGE SCALE GENOMIC DNA]</scope>
    <source>
        <strain evidence="5">MX1 / ATCC 50154</strain>
    </source>
</reference>
<organism evidence="4 5">
    <name type="scientific">Monosiga brevicollis</name>
    <name type="common">Choanoflagellate</name>
    <dbReference type="NCBI Taxonomy" id="81824"/>
    <lineage>
        <taxon>Eukaryota</taxon>
        <taxon>Choanoflagellata</taxon>
        <taxon>Craspedida</taxon>
        <taxon>Salpingoecidae</taxon>
        <taxon>Monosiga</taxon>
    </lineage>
</organism>
<evidence type="ECO:0000256" key="2">
    <source>
        <dbReference type="ARBA" id="ARBA00022737"/>
    </source>
</evidence>
<comment type="similarity">
    <text evidence="1">Belongs to the glyoxalase I family.</text>
</comment>
<keyword evidence="5" id="KW-1185">Reference proteome</keyword>
<dbReference type="AlphaFoldDB" id="A9USA3"/>
<dbReference type="GeneID" id="5888669"/>
<dbReference type="InParanoid" id="A9USA3"/>
<accession>A9USA3</accession>
<sequence length="267" mass="29423">MAPRALHWVFKVPQRSSTIKFYTEVLGMQILRHEEFQEGCAAACNGPYDGKWSKTMVGYGSEDDHFVVELTYNYTIKDYNLGNDFNCITIHSTEAYAAALAQSEFPVTQTSEDKLRIKVTGGYDFQIVNALAEGDPVQSVALNITNIEQSVAYWQGILGMEIVARSDTQVRLRYTANQLVLNKIPGDVPLSHGTAYGRIAFSCPADNLAIIESRVKAADHKVLTPLVSLDTPGKATVQVVILADPDGYEICFVGDEAFRELSQACNT</sequence>
<dbReference type="InterPro" id="IPR029068">
    <property type="entry name" value="Glyas_Bleomycin-R_OHBP_Dase"/>
</dbReference>
<dbReference type="CDD" id="cd08358">
    <property type="entry name" value="GLOD4_N"/>
    <property type="match status" value="1"/>
</dbReference>
<dbReference type="SUPFAM" id="SSF54593">
    <property type="entry name" value="Glyoxalase/Bleomycin resistance protein/Dihydroxybiphenyl dioxygenase"/>
    <property type="match status" value="2"/>
</dbReference>
<dbReference type="Pfam" id="PF21701">
    <property type="entry name" value="GLOD4_C"/>
    <property type="match status" value="1"/>
</dbReference>
<dbReference type="Proteomes" id="UP000001357">
    <property type="component" value="Unassembled WGS sequence"/>
</dbReference>
<dbReference type="PROSITE" id="PS51819">
    <property type="entry name" value="VOC"/>
    <property type="match status" value="2"/>
</dbReference>
<dbReference type="InterPro" id="IPR004360">
    <property type="entry name" value="Glyas_Fos-R_dOase_dom"/>
</dbReference>
<feature type="domain" description="VOC" evidence="3">
    <location>
        <begin position="136"/>
        <end position="255"/>
    </location>
</feature>
<dbReference type="KEGG" id="mbr:MONBRDRAFT_14416"/>
<protein>
    <recommendedName>
        <fullName evidence="3">VOC domain-containing protein</fullName>
    </recommendedName>
</protein>
<proteinExistence type="inferred from homology"/>
<evidence type="ECO:0000259" key="3">
    <source>
        <dbReference type="PROSITE" id="PS51819"/>
    </source>
</evidence>
<dbReference type="Gene3D" id="3.10.180.10">
    <property type="entry name" value="2,3-Dihydroxybiphenyl 1,2-Dioxygenase, domain 1"/>
    <property type="match status" value="2"/>
</dbReference>
<dbReference type="RefSeq" id="XP_001743351.1">
    <property type="nucleotide sequence ID" value="XM_001743299.1"/>
</dbReference>
<dbReference type="Pfam" id="PF00903">
    <property type="entry name" value="Glyoxalase"/>
    <property type="match status" value="1"/>
</dbReference>
<name>A9USA3_MONBE</name>
<evidence type="ECO:0000313" key="5">
    <source>
        <dbReference type="Proteomes" id="UP000001357"/>
    </source>
</evidence>
<gene>
    <name evidence="4" type="ORF">MONBRDRAFT_14416</name>
</gene>
<dbReference type="FunCoup" id="A9USA3">
    <property type="interactions" value="282"/>
</dbReference>
<dbReference type="EMBL" id="CH991544">
    <property type="protein sequence ID" value="EDQ92065.1"/>
    <property type="molecule type" value="Genomic_DNA"/>
</dbReference>
<keyword evidence="2" id="KW-0677">Repeat</keyword>
<evidence type="ECO:0000313" key="4">
    <source>
        <dbReference type="EMBL" id="EDQ92065.1"/>
    </source>
</evidence>
<dbReference type="InterPro" id="IPR043194">
    <property type="entry name" value="GLOD4_C"/>
</dbReference>
<dbReference type="eggNOG" id="KOG2943">
    <property type="taxonomic scope" value="Eukaryota"/>
</dbReference>
<evidence type="ECO:0000256" key="1">
    <source>
        <dbReference type="ARBA" id="ARBA00010363"/>
    </source>
</evidence>
<dbReference type="InterPro" id="IPR043193">
    <property type="entry name" value="GLOD4"/>
</dbReference>
<dbReference type="PANTHER" id="PTHR46466">
    <property type="entry name" value="GLYOXALASE DOMAIN-CONTAINING PROTEIN 4"/>
    <property type="match status" value="1"/>
</dbReference>
<feature type="domain" description="VOC" evidence="3">
    <location>
        <begin position="4"/>
        <end position="142"/>
    </location>
</feature>
<dbReference type="STRING" id="81824.A9USA3"/>
<dbReference type="InterPro" id="IPR037523">
    <property type="entry name" value="VOC_core"/>
</dbReference>